<dbReference type="InterPro" id="IPR014867">
    <property type="entry name" value="Spore_coat_CotH_CotH2/3/7"/>
</dbReference>
<organism evidence="3 4">
    <name type="scientific">Streptomyces xinghaiensis</name>
    <dbReference type="NCBI Taxonomy" id="1038928"/>
    <lineage>
        <taxon>Bacteria</taxon>
        <taxon>Bacillati</taxon>
        <taxon>Actinomycetota</taxon>
        <taxon>Actinomycetes</taxon>
        <taxon>Kitasatosporales</taxon>
        <taxon>Streptomycetaceae</taxon>
        <taxon>Streptomyces</taxon>
    </lineage>
</organism>
<name>A0A3R7LKX4_9ACTN</name>
<feature type="compositionally biased region" description="Low complexity" evidence="1">
    <location>
        <begin position="8"/>
        <end position="18"/>
    </location>
</feature>
<dbReference type="EMBL" id="JNAD02000014">
    <property type="protein sequence ID" value="RKM92340.1"/>
    <property type="molecule type" value="Genomic_DNA"/>
</dbReference>
<dbReference type="Proteomes" id="UP000028058">
    <property type="component" value="Unassembled WGS sequence"/>
</dbReference>
<dbReference type="Pfam" id="PF13290">
    <property type="entry name" value="CHB_HEX_C_1"/>
    <property type="match status" value="1"/>
</dbReference>
<accession>A0A3R7LKX4</accession>
<evidence type="ECO:0000259" key="2">
    <source>
        <dbReference type="Pfam" id="PF13290"/>
    </source>
</evidence>
<feature type="domain" description="GH29D-like beta-sandwich" evidence="2">
    <location>
        <begin position="39"/>
        <end position="103"/>
    </location>
</feature>
<sequence>MGERAANTTTITTGTGTTEAPARPKTADDLSGDITFSVPSGTFEGEVSVTLDTAVTGAEIRYTTDGTLPTADSPRYSAGAPLRFTTTTQLRAQSFADGAASGEPGTAMYIARSIDATHDLPVMVMDAYGAGAPGRDYQDVATLLMEPVSGSASLGDAPAVSTRAAFHLRGQSSATFEKAPYRLELRDNEDKDADHAMLGMPAESDWVLRGPFSDKSLIHDAFAYSLGRDIGMQAPRFEFVELYVNTDGEPLAADDYRGVYMLVETIKVSPDRLDITPLRDADVTEPAVTGGYVFAFEWFAAEEPTLPCTGTGCWQDLEVKVPSSLQPEQRTWLTEHVRAFHDALRGPEPSDPRTGYPAYIDVGSFIDQIIVNELTREMDSYIRSQYFHKDRGGRITAGPLWDYDLSFGTGGYFENHLTEGWQFEQTRQPVANDWFIRLMADPAFARQAEERWQELRRGPLSDERLNSRIDALAAPLGNAARRNFERWPNLTDPVVGFFQTPTADTWEGQVEFMRDWMTRRVAWLDTSGWQPGAEPAPERGTGAVPGSGAQRY</sequence>
<comment type="caution">
    <text evidence="3">The sequence shown here is derived from an EMBL/GenBank/DDBJ whole genome shotgun (WGS) entry which is preliminary data.</text>
</comment>
<evidence type="ECO:0000313" key="3">
    <source>
        <dbReference type="EMBL" id="RKM92340.1"/>
    </source>
</evidence>
<dbReference type="OrthoDB" id="9779955at2"/>
<feature type="region of interest" description="Disordered" evidence="1">
    <location>
        <begin position="1"/>
        <end position="26"/>
    </location>
</feature>
<reference evidence="3 4" key="1">
    <citation type="journal article" date="2014" name="Genome Announc.">
        <title>Draft Genome Sequence of Streptomyces fradiae ATCC 19609, a Strain Highly Sensitive to Antibiotics.</title>
        <authorList>
            <person name="Bekker O.B."/>
            <person name="Klimina K.M."/>
            <person name="Vatlin A.A."/>
            <person name="Zakharevich N.V."/>
            <person name="Kasianov A.S."/>
            <person name="Danilenko V.N."/>
        </authorList>
    </citation>
    <scope>NUCLEOTIDE SEQUENCE [LARGE SCALE GENOMIC DNA]</scope>
    <source>
        <strain evidence="3 4">ATCC 19609</strain>
    </source>
</reference>
<evidence type="ECO:0000256" key="1">
    <source>
        <dbReference type="SAM" id="MobiDB-lite"/>
    </source>
</evidence>
<protein>
    <submittedName>
        <fullName evidence="3">Spore coat protein CotH</fullName>
    </submittedName>
</protein>
<dbReference type="Pfam" id="PF08757">
    <property type="entry name" value="CotH"/>
    <property type="match status" value="1"/>
</dbReference>
<keyword evidence="4" id="KW-1185">Reference proteome</keyword>
<dbReference type="InterPro" id="IPR059177">
    <property type="entry name" value="GH29D-like_dom"/>
</dbReference>
<proteinExistence type="predicted"/>
<feature type="region of interest" description="Disordered" evidence="1">
    <location>
        <begin position="528"/>
        <end position="552"/>
    </location>
</feature>
<dbReference type="AlphaFoldDB" id="A0A3R7LKX4"/>
<evidence type="ECO:0000313" key="4">
    <source>
        <dbReference type="Proteomes" id="UP000028058"/>
    </source>
</evidence>
<gene>
    <name evidence="3" type="ORF">SFRA_025405</name>
</gene>